<feature type="region of interest" description="Disordered" evidence="1">
    <location>
        <begin position="71"/>
        <end position="95"/>
    </location>
</feature>
<dbReference type="VEuPathDB" id="FungiDB:A1Q1_00832"/>
<dbReference type="AlphaFoldDB" id="J5TAP3"/>
<dbReference type="Proteomes" id="UP000002748">
    <property type="component" value="Unassembled WGS sequence"/>
</dbReference>
<dbReference type="RefSeq" id="XP_014181207.1">
    <property type="nucleotide sequence ID" value="XM_014325732.1"/>
</dbReference>
<dbReference type="OrthoDB" id="20273at2759"/>
<protein>
    <submittedName>
        <fullName evidence="2">Uncharacterized protein</fullName>
    </submittedName>
</protein>
<comment type="caution">
    <text evidence="2">The sequence shown here is derived from an EMBL/GenBank/DDBJ whole genome shotgun (WGS) entry which is preliminary data.</text>
</comment>
<dbReference type="HOGENOM" id="CLU_889001_0_0_1"/>
<dbReference type="KEGG" id="tasa:A1Q1_00832"/>
<reference evidence="2 3" key="1">
    <citation type="journal article" date="2012" name="Eukaryot. Cell">
        <title>Draft genome sequence of CBS 2479, the standard type strain of Trichosporon asahii.</title>
        <authorList>
            <person name="Yang R.Y."/>
            <person name="Li H.T."/>
            <person name="Zhu H."/>
            <person name="Zhou G.P."/>
            <person name="Wang M."/>
            <person name="Wang L."/>
        </authorList>
    </citation>
    <scope>NUCLEOTIDE SEQUENCE [LARGE SCALE GENOMIC DNA]</scope>
    <source>
        <strain evidence="3">ATCC 90039 / CBS 2479 / JCM 2466 / KCTC 7840 / NCYC 2677 / UAMH 7654</strain>
    </source>
</reference>
<evidence type="ECO:0000256" key="1">
    <source>
        <dbReference type="SAM" id="MobiDB-lite"/>
    </source>
</evidence>
<organism evidence="2 3">
    <name type="scientific">Trichosporon asahii var. asahii (strain ATCC 90039 / CBS 2479 / JCM 2466 / KCTC 7840 / NBRC 103889/ NCYC 2677 / UAMH 7654)</name>
    <name type="common">Yeast</name>
    <dbReference type="NCBI Taxonomy" id="1186058"/>
    <lineage>
        <taxon>Eukaryota</taxon>
        <taxon>Fungi</taxon>
        <taxon>Dikarya</taxon>
        <taxon>Basidiomycota</taxon>
        <taxon>Agaricomycotina</taxon>
        <taxon>Tremellomycetes</taxon>
        <taxon>Trichosporonales</taxon>
        <taxon>Trichosporonaceae</taxon>
        <taxon>Trichosporon</taxon>
    </lineage>
</organism>
<proteinExistence type="predicted"/>
<dbReference type="EMBL" id="ALBS01000139">
    <property type="protein sequence ID" value="EJT49991.1"/>
    <property type="molecule type" value="Genomic_DNA"/>
</dbReference>
<gene>
    <name evidence="2" type="ORF">A1Q1_00832</name>
</gene>
<evidence type="ECO:0000313" key="2">
    <source>
        <dbReference type="EMBL" id="EJT49991.1"/>
    </source>
</evidence>
<dbReference type="Gene3D" id="2.60.40.1820">
    <property type="match status" value="1"/>
</dbReference>
<evidence type="ECO:0000313" key="3">
    <source>
        <dbReference type="Proteomes" id="UP000002748"/>
    </source>
</evidence>
<accession>J5TAP3</accession>
<dbReference type="GeneID" id="25984346"/>
<name>J5TAP3_TRIAS</name>
<sequence length="313" mass="34137">MSHQRNGSNYQDPYLEPGAEYLATDKGSTTQGSYMDGQYGDHQYGSYNNAVPADKLDDDGVHALGEIAPGQRQTAGRAGLQNPTSSFAAMGPPPRSTGILREWRKEERGHQWGKYVRPPFVTPAFDFGSDNVVKEGASLLQTQNASITVNGFYLPFLIPFLVGNPNWFTAEFSKIQADVTYTPTNTKFGEGKLESTKIAAYKTSALNFPFNVNWTTTSNTAGNKKEFITSLLSDCGFNVATGQETTPKDWNMKLALHLTIKVLSVNIAIPTINVNSLGVPCPFKGDDINTLKAILENIPSKRDTLAIEAASEL</sequence>